<gene>
    <name evidence="1" type="ORF">MM415A01256_0022</name>
</gene>
<dbReference type="EMBL" id="MT142293">
    <property type="protein sequence ID" value="QJA77640.1"/>
    <property type="molecule type" value="Genomic_DNA"/>
</dbReference>
<proteinExistence type="predicted"/>
<reference evidence="1" key="1">
    <citation type="submission" date="2020-03" db="EMBL/GenBank/DDBJ databases">
        <title>The deep terrestrial virosphere.</title>
        <authorList>
            <person name="Holmfeldt K."/>
            <person name="Nilsson E."/>
            <person name="Simone D."/>
            <person name="Lopez-Fernandez M."/>
            <person name="Wu X."/>
            <person name="de Brujin I."/>
            <person name="Lundin D."/>
            <person name="Andersson A."/>
            <person name="Bertilsson S."/>
            <person name="Dopson M."/>
        </authorList>
    </citation>
    <scope>NUCLEOTIDE SEQUENCE</scope>
    <source>
        <strain evidence="1">MM415A01256</strain>
    </source>
</reference>
<name>A0A6M3K789_9ZZZZ</name>
<evidence type="ECO:0000313" key="1">
    <source>
        <dbReference type="EMBL" id="QJA77640.1"/>
    </source>
</evidence>
<dbReference type="AlphaFoldDB" id="A0A6M3K789"/>
<sequence>MTPLAFFMKYAPEVVKFVSGWFKGGKARKEKRDEKAYIRAVRRGDWDAANRYLHDDELPKRD</sequence>
<organism evidence="1">
    <name type="scientific">viral metagenome</name>
    <dbReference type="NCBI Taxonomy" id="1070528"/>
    <lineage>
        <taxon>unclassified sequences</taxon>
        <taxon>metagenomes</taxon>
        <taxon>organismal metagenomes</taxon>
    </lineage>
</organism>
<accession>A0A6M3K789</accession>
<protein>
    <submittedName>
        <fullName evidence="1">Uncharacterized protein</fullName>
    </submittedName>
</protein>